<dbReference type="Proteomes" id="UP001138802">
    <property type="component" value="Unassembled WGS sequence"/>
</dbReference>
<name>A0A9X0WHH3_9GAMM</name>
<feature type="chain" id="PRO_5040996078" description="Cytochrome c domain-containing protein" evidence="1">
    <location>
        <begin position="22"/>
        <end position="648"/>
    </location>
</feature>
<evidence type="ECO:0008006" key="4">
    <source>
        <dbReference type="Google" id="ProtNLM"/>
    </source>
</evidence>
<keyword evidence="1" id="KW-0732">Signal</keyword>
<dbReference type="EMBL" id="NRSD01000007">
    <property type="protein sequence ID" value="MBK1644789.1"/>
    <property type="molecule type" value="Genomic_DNA"/>
</dbReference>
<evidence type="ECO:0000313" key="3">
    <source>
        <dbReference type="Proteomes" id="UP001138802"/>
    </source>
</evidence>
<accession>A0A9X0WHH3</accession>
<gene>
    <name evidence="2" type="ORF">CKO25_09030</name>
</gene>
<protein>
    <recommendedName>
        <fullName evidence="4">Cytochrome c domain-containing protein</fullName>
    </recommendedName>
</protein>
<reference evidence="2 3" key="1">
    <citation type="journal article" date="2020" name="Microorganisms">
        <title>Osmotic Adaptation and Compatible Solute Biosynthesis of Phototrophic Bacteria as Revealed from Genome Analyses.</title>
        <authorList>
            <person name="Imhoff J.F."/>
            <person name="Rahn T."/>
            <person name="Kunzel S."/>
            <person name="Keller A."/>
            <person name="Neulinger S.C."/>
        </authorList>
    </citation>
    <scope>NUCLEOTIDE SEQUENCE [LARGE SCALE GENOMIC DNA]</scope>
    <source>
        <strain evidence="2 3">DSM 21303</strain>
    </source>
</reference>
<comment type="caution">
    <text evidence="2">The sequence shown here is derived from an EMBL/GenBank/DDBJ whole genome shotgun (WGS) entry which is preliminary data.</text>
</comment>
<proteinExistence type="predicted"/>
<keyword evidence="3" id="KW-1185">Reference proteome</keyword>
<feature type="signal peptide" evidence="1">
    <location>
        <begin position="1"/>
        <end position="21"/>
    </location>
</feature>
<sequence length="648" mass="71809">MLLIQILAILAILAWTGAAKAHDIVQNDSLAVLTFEIKEPKTKSNDDFNSVIETMRGIRSFLLDSGADTVRQHPRAAVACNTCHTTGKLAGHGMSINEAAPSLSCAGSGCHSLEKAGKMPFYAKGYVSLARWNALSKAEQMIDTAPALLGNLDQILAGLPELGDVKVSAALSGRGQQNTLGEAGRFSHARPADLLPGHAVAALADRVFDFPGPVTEKTKLEAKLEARTRYARHLSEHLQLQVALADILGDDSAPEMVELDIKDEYTKPPLDRDGSLGVLQNLIQSEFPNATVHKDETKSKERKFEWRDGRTEINFEWKENDKTKIEFKKLSPQDEATAMGVLNTIADQFDRTPSKREIKPKFEKVDRLLKDTKLELRYAAPEVLPLEALSLLQNEVWALLPEAVLKKEEARKVEWEIPGSPKGEIKADFKDNETKIEFKNLDMALHDEAIRVLSAVQDAYAVPARFARYELKFEAVTVDQKAQLHGALDNIEPSVRGDLLLEIKHKEDGKGTVPTLLDLTGPSQHLVSLDHDSIRLISNEVKLNKNLRFKELGAQVISSYVDSPLELAVELIDRIYALSLPRPLEIIYVSILKPTPALIARNRMMPANVLVNAFMNKLRLDMARKRIADVDGLQLQALGLELQAVLRE</sequence>
<organism evidence="2 3">
    <name type="scientific">Thiocapsa imhoffii</name>
    <dbReference type="NCBI Taxonomy" id="382777"/>
    <lineage>
        <taxon>Bacteria</taxon>
        <taxon>Pseudomonadati</taxon>
        <taxon>Pseudomonadota</taxon>
        <taxon>Gammaproteobacteria</taxon>
        <taxon>Chromatiales</taxon>
        <taxon>Chromatiaceae</taxon>
        <taxon>Thiocapsa</taxon>
    </lineage>
</organism>
<evidence type="ECO:0000313" key="2">
    <source>
        <dbReference type="EMBL" id="MBK1644789.1"/>
    </source>
</evidence>
<dbReference type="AlphaFoldDB" id="A0A9X0WHH3"/>
<evidence type="ECO:0000256" key="1">
    <source>
        <dbReference type="SAM" id="SignalP"/>
    </source>
</evidence>